<feature type="transmembrane region" description="Helical" evidence="1">
    <location>
        <begin position="176"/>
        <end position="196"/>
    </location>
</feature>
<keyword evidence="1" id="KW-1133">Transmembrane helix</keyword>
<name>A0ABT9YTU8_9STRE</name>
<evidence type="ECO:0000256" key="1">
    <source>
        <dbReference type="SAM" id="Phobius"/>
    </source>
</evidence>
<sequence length="210" mass="23647">MLFPVLILLPLILIAMGIFIWGFVSNKQKPLINREFGYLRWAIYLINLLIVGLAVALVVGLIFWLLIWGGATEWIKHIFENFSLEFNSDPATSTPIGLLIEVINTIATLGILICMRAFMKNIIAEEIFVPQNVRLAKLSTFFLVLGSLIRQGNDAASLVILSYYSNGANEVSFEYGFFNMYYLLTAVLVWTLSIILEKATAIAEENEFTI</sequence>
<protein>
    <recommendedName>
        <fullName evidence="4">DUF2975 domain-containing protein</fullName>
    </recommendedName>
</protein>
<feature type="transmembrane region" description="Helical" evidence="1">
    <location>
        <begin position="96"/>
        <end position="119"/>
    </location>
</feature>
<feature type="transmembrane region" description="Helical" evidence="1">
    <location>
        <begin position="140"/>
        <end position="164"/>
    </location>
</feature>
<dbReference type="EMBL" id="JAUSTM010000018">
    <property type="protein sequence ID" value="MDQ0223144.1"/>
    <property type="molecule type" value="Genomic_DNA"/>
</dbReference>
<evidence type="ECO:0000313" key="2">
    <source>
        <dbReference type="EMBL" id="MDQ0223144.1"/>
    </source>
</evidence>
<reference evidence="2 3" key="1">
    <citation type="submission" date="2023-07" db="EMBL/GenBank/DDBJ databases">
        <title>Genomic Encyclopedia of Type Strains, Phase IV (KMG-IV): sequencing the most valuable type-strain genomes for metagenomic binning, comparative biology and taxonomic classification.</title>
        <authorList>
            <person name="Goeker M."/>
        </authorList>
    </citation>
    <scope>NUCLEOTIDE SEQUENCE [LARGE SCALE GENOMIC DNA]</scope>
    <source>
        <strain evidence="2 3">DSM 105143</strain>
    </source>
</reference>
<gene>
    <name evidence="2" type="ORF">J2S23_001719</name>
</gene>
<accession>A0ABT9YTU8</accession>
<proteinExistence type="predicted"/>
<feature type="transmembrane region" description="Helical" evidence="1">
    <location>
        <begin position="44"/>
        <end position="67"/>
    </location>
</feature>
<dbReference type="Proteomes" id="UP001223079">
    <property type="component" value="Unassembled WGS sequence"/>
</dbReference>
<dbReference type="RefSeq" id="WP_307122299.1">
    <property type="nucleotide sequence ID" value="NZ_JAUSTM010000018.1"/>
</dbReference>
<keyword evidence="1" id="KW-0812">Transmembrane</keyword>
<keyword evidence="1" id="KW-0472">Membrane</keyword>
<evidence type="ECO:0000313" key="3">
    <source>
        <dbReference type="Proteomes" id="UP001223079"/>
    </source>
</evidence>
<organism evidence="2 3">
    <name type="scientific">Streptococcus moroccensis</name>
    <dbReference type="NCBI Taxonomy" id="1451356"/>
    <lineage>
        <taxon>Bacteria</taxon>
        <taxon>Bacillati</taxon>
        <taxon>Bacillota</taxon>
        <taxon>Bacilli</taxon>
        <taxon>Lactobacillales</taxon>
        <taxon>Streptococcaceae</taxon>
        <taxon>Streptococcus</taxon>
    </lineage>
</organism>
<feature type="transmembrane region" description="Helical" evidence="1">
    <location>
        <begin position="6"/>
        <end position="24"/>
    </location>
</feature>
<evidence type="ECO:0008006" key="4">
    <source>
        <dbReference type="Google" id="ProtNLM"/>
    </source>
</evidence>
<comment type="caution">
    <text evidence="2">The sequence shown here is derived from an EMBL/GenBank/DDBJ whole genome shotgun (WGS) entry which is preliminary data.</text>
</comment>
<keyword evidence="3" id="KW-1185">Reference proteome</keyword>